<reference evidence="2 3" key="1">
    <citation type="submission" date="2016-11" db="EMBL/GenBank/DDBJ databases">
        <title>Comparative genomics of Bartonella apis.</title>
        <authorList>
            <person name="Engel P."/>
        </authorList>
    </citation>
    <scope>NUCLEOTIDE SEQUENCE [LARGE SCALE GENOMIC DNA]</scope>
    <source>
        <strain evidence="2 3">BBC0178</strain>
    </source>
</reference>
<keyword evidence="1" id="KW-0175">Coiled coil</keyword>
<sequence>MNTELTKAISSIGDGFIKIEAVQIENITFSKAVEETAEQRAQVEMAVQTKKQELERTKAEAEITVTRAQARADSQLAAAKSRADSIRIEGQASAEAIKEE</sequence>
<gene>
    <name evidence="2" type="ORF">BBC0178_004180</name>
</gene>
<dbReference type="AlphaFoldDB" id="A0A1U9M9D0"/>
<proteinExistence type="predicted"/>
<dbReference type="EMBL" id="CP015820">
    <property type="protein sequence ID" value="AQT41917.1"/>
    <property type="molecule type" value="Genomic_DNA"/>
</dbReference>
<accession>A0A1U9M9D0</accession>
<organism evidence="2 3">
    <name type="scientific">Bartonella apihabitans</name>
    <dbReference type="NCBI Taxonomy" id="2750929"/>
    <lineage>
        <taxon>Bacteria</taxon>
        <taxon>Pseudomonadati</taxon>
        <taxon>Pseudomonadota</taxon>
        <taxon>Alphaproteobacteria</taxon>
        <taxon>Hyphomicrobiales</taxon>
        <taxon>Bartonellaceae</taxon>
        <taxon>Bartonella</taxon>
    </lineage>
</organism>
<name>A0A1U9M9D0_9HYPH</name>
<evidence type="ECO:0000313" key="3">
    <source>
        <dbReference type="Proteomes" id="UP000189660"/>
    </source>
</evidence>
<keyword evidence="3" id="KW-1185">Reference proteome</keyword>
<evidence type="ECO:0000313" key="2">
    <source>
        <dbReference type="EMBL" id="AQT41917.1"/>
    </source>
</evidence>
<protein>
    <submittedName>
        <fullName evidence="2">Uncharacterized protein</fullName>
    </submittedName>
</protein>
<dbReference type="RefSeq" id="WP_078039042.1">
    <property type="nucleotide sequence ID" value="NZ_CP015820.1"/>
</dbReference>
<feature type="coiled-coil region" evidence="1">
    <location>
        <begin position="33"/>
        <end position="71"/>
    </location>
</feature>
<dbReference type="KEGG" id="bapa:BBC0178_004180"/>
<evidence type="ECO:0000256" key="1">
    <source>
        <dbReference type="SAM" id="Coils"/>
    </source>
</evidence>
<dbReference type="Proteomes" id="UP000189660">
    <property type="component" value="Chromosome"/>
</dbReference>